<comment type="caution">
    <text evidence="5">The sequence shown here is derived from an EMBL/GenBank/DDBJ whole genome shotgun (WGS) entry which is preliminary data.</text>
</comment>
<dbReference type="OrthoDB" id="10060729at2759"/>
<feature type="non-terminal residue" evidence="5">
    <location>
        <position position="1"/>
    </location>
</feature>
<protein>
    <recommendedName>
        <fullName evidence="1">RNA-directed DNA polymerase</fullName>
        <ecNumber evidence="1">2.7.7.49</ecNumber>
    </recommendedName>
</protein>
<reference evidence="5 6" key="1">
    <citation type="journal article" date="2018" name="Gigascience">
        <title>Genomes of trombidid mites reveal novel predicted allergens and laterally-transferred genes associated with secondary metabolism.</title>
        <authorList>
            <person name="Dong X."/>
            <person name="Chaisiri K."/>
            <person name="Xia D."/>
            <person name="Armstrong S.D."/>
            <person name="Fang Y."/>
            <person name="Donnelly M.J."/>
            <person name="Kadowaki T."/>
            <person name="McGarry J.W."/>
            <person name="Darby A.C."/>
            <person name="Makepeace B.L."/>
        </authorList>
    </citation>
    <scope>NUCLEOTIDE SEQUENCE [LARGE SCALE GENOMIC DNA]</scope>
    <source>
        <strain evidence="5">UoL-UT</strain>
    </source>
</reference>
<evidence type="ECO:0000259" key="4">
    <source>
        <dbReference type="PROSITE" id="PS50994"/>
    </source>
</evidence>
<dbReference type="EMBL" id="NCKV01006098">
    <property type="protein sequence ID" value="RWS23655.1"/>
    <property type="molecule type" value="Genomic_DNA"/>
</dbReference>
<feature type="transmembrane region" description="Helical" evidence="3">
    <location>
        <begin position="1057"/>
        <end position="1080"/>
    </location>
</feature>
<feature type="non-terminal residue" evidence="5">
    <location>
        <position position="1261"/>
    </location>
</feature>
<dbReference type="Pfam" id="PF17921">
    <property type="entry name" value="Integrase_H2C2"/>
    <property type="match status" value="1"/>
</dbReference>
<dbReference type="PANTHER" id="PTHR37984:SF5">
    <property type="entry name" value="PROTEIN NYNRIN-LIKE"/>
    <property type="match status" value="1"/>
</dbReference>
<keyword evidence="3" id="KW-0472">Membrane</keyword>
<dbReference type="SUPFAM" id="SSF53098">
    <property type="entry name" value="Ribonuclease H-like"/>
    <property type="match status" value="1"/>
</dbReference>
<evidence type="ECO:0000256" key="2">
    <source>
        <dbReference type="SAM" id="MobiDB-lite"/>
    </source>
</evidence>
<dbReference type="InterPro" id="IPR050951">
    <property type="entry name" value="Retrovirus_Pol_polyprotein"/>
</dbReference>
<sequence length="1261" mass="145130">NYALVIPEIKRNEILRLCHDDPLAGHTGIDRTYYRIRSRAYWPKLFQDVEKYVQSCNDCQTRKRPIRIPPGLCEPIVPNEPFMMVGIDFEGPLPITDNGNKYIIVLTDYATRYAETKATRTSTAAEVSEFLAVNVICRHGAPRQLLSDRGTAFLAEVVEKLLLCVGTEHLRTTAYHPQTNGLTERLNGKIIESMSMYVASNLRNWDKILPFITYAYNTSRQESTKYTPFELVYAREARLPMDNLNLRSTIGFTDGDSYGDAVMKFAAETRKQAVQNLTVAQQKMKKRYDKKHKPVSYDEGQYVMVKFPTNHKLKHPWFGPFIVLRQVGCQVYEVASTKPRARVFPVNVQKMKPYNEREAESIRKKNYLQRQEQRKAASKPNDNAPGNDETHFDSETDINSEAEENAPPEPHTTRVGRIVRKPQRYLNMIGIVLLLILTSSVSVSAVSPLYNQSFLASAGSHGIQVNKWGVAHVFDGFWSQIIEIEIPPQASMEVNSMRNLFGCELTTKELCFQVLEFMKNMQGVVKNYYGHFNRKLSNLVKDEPTTAWLNTEDFSTFRKRRSKKHNNQSMRKKRNIKSIIPLFGDALKVLFGTATTEDVDHVKHRYKELKGLIAATHKETAVIKASLIGLTEMIDKRDEKLVKGMKVIADHVLNVEEQIGMLKGEFADEKNRTREYRTAQEYVSRIIVSGLFQLYNLTLMAFSIDDIEEYFVQMRAGKLPVTLVPWDKLKPILDNIQQIIAPLYRLGINEEEWQLYYILPLVKFSLIPNGLMLRLTIPLRTINLPTKYRILKPVASPVPCVEKLCTWFDRIHANDSFVTLMLKDRGWLSNDEMEELNGEVDIATFTCITIGDEKVCYVFDPSLVQRVGLCSLAIWNWNPKSVLRECQFELSLRELYQPIKLTEDSWVVHKSAVPEYDVICLGKGSKSHHPTNWAEVAIVETGCYLKSKDYTLYGPLKYRDNRLDLVRGSAPVFIFDTQYISNDYQRKPIISQPKEESKEIPKLEKLNLTQFENSIQLDQRFSTVVTDKLWRATLGVSERMRLMGQMEQKRQHKSKSIIVLSGASKIAFLVMFLWCSVLMLRRGYWILWFGPVYEIANAIDPFEVLDDNDINYWTTVSEDPYEEVFTIVLLLLTCVIVFVMWKYNYGRVVRIESHLGTYDPDSSLNVNLVYNKETFIVIFLAFQYGSFLNGLLVEITVKMQTTCLDSNTFLGTLNLIGNRKKAIIVQDIYGRYVLKLSSPIRIECVFPGYNVMREENISINV</sequence>
<dbReference type="GO" id="GO:0015074">
    <property type="term" value="P:DNA integration"/>
    <property type="evidence" value="ECO:0007669"/>
    <property type="project" value="InterPro"/>
</dbReference>
<organism evidence="5 6">
    <name type="scientific">Leptotrombidium deliense</name>
    <dbReference type="NCBI Taxonomy" id="299467"/>
    <lineage>
        <taxon>Eukaryota</taxon>
        <taxon>Metazoa</taxon>
        <taxon>Ecdysozoa</taxon>
        <taxon>Arthropoda</taxon>
        <taxon>Chelicerata</taxon>
        <taxon>Arachnida</taxon>
        <taxon>Acari</taxon>
        <taxon>Acariformes</taxon>
        <taxon>Trombidiformes</taxon>
        <taxon>Prostigmata</taxon>
        <taxon>Anystina</taxon>
        <taxon>Parasitengona</taxon>
        <taxon>Trombiculoidea</taxon>
        <taxon>Trombiculidae</taxon>
        <taxon>Leptotrombidium</taxon>
    </lineage>
</organism>
<dbReference type="GO" id="GO:0003676">
    <property type="term" value="F:nucleic acid binding"/>
    <property type="evidence" value="ECO:0007669"/>
    <property type="project" value="InterPro"/>
</dbReference>
<dbReference type="FunFam" id="1.10.340.70:FF:000001">
    <property type="entry name" value="Retrovirus-related Pol polyprotein from transposon gypsy-like Protein"/>
    <property type="match status" value="1"/>
</dbReference>
<dbReference type="FunFam" id="3.30.420.10:FF:000032">
    <property type="entry name" value="Retrovirus-related Pol polyprotein from transposon 297-like Protein"/>
    <property type="match status" value="1"/>
</dbReference>
<dbReference type="Proteomes" id="UP000288716">
    <property type="component" value="Unassembled WGS sequence"/>
</dbReference>
<proteinExistence type="predicted"/>
<evidence type="ECO:0000256" key="1">
    <source>
        <dbReference type="ARBA" id="ARBA00012493"/>
    </source>
</evidence>
<dbReference type="InterPro" id="IPR036397">
    <property type="entry name" value="RNaseH_sf"/>
</dbReference>
<evidence type="ECO:0000256" key="3">
    <source>
        <dbReference type="SAM" id="Phobius"/>
    </source>
</evidence>
<dbReference type="Gene3D" id="1.10.340.70">
    <property type="match status" value="1"/>
</dbReference>
<feature type="compositionally biased region" description="Acidic residues" evidence="2">
    <location>
        <begin position="395"/>
        <end position="406"/>
    </location>
</feature>
<dbReference type="InterPro" id="IPR041588">
    <property type="entry name" value="Integrase_H2C2"/>
</dbReference>
<feature type="domain" description="Integrase catalytic" evidence="4">
    <location>
        <begin position="77"/>
        <end position="236"/>
    </location>
</feature>
<dbReference type="GO" id="GO:0003964">
    <property type="term" value="F:RNA-directed DNA polymerase activity"/>
    <property type="evidence" value="ECO:0007669"/>
    <property type="project" value="UniProtKB-EC"/>
</dbReference>
<keyword evidence="6" id="KW-1185">Reference proteome</keyword>
<dbReference type="Gene3D" id="3.30.420.10">
    <property type="entry name" value="Ribonuclease H-like superfamily/Ribonuclease H"/>
    <property type="match status" value="1"/>
</dbReference>
<dbReference type="PROSITE" id="PS50994">
    <property type="entry name" value="INTEGRASE"/>
    <property type="match status" value="1"/>
</dbReference>
<dbReference type="STRING" id="299467.A0A443S8B8"/>
<dbReference type="VEuPathDB" id="VectorBase:LDEU008385"/>
<keyword evidence="3" id="KW-0812">Transmembrane</keyword>
<dbReference type="PANTHER" id="PTHR37984">
    <property type="entry name" value="PROTEIN CBG26694"/>
    <property type="match status" value="1"/>
</dbReference>
<evidence type="ECO:0000313" key="5">
    <source>
        <dbReference type="EMBL" id="RWS23655.1"/>
    </source>
</evidence>
<dbReference type="AlphaFoldDB" id="A0A443S8B8"/>
<gene>
    <name evidence="5" type="ORF">B4U80_05086</name>
</gene>
<name>A0A443S8B8_9ACAR</name>
<dbReference type="InterPro" id="IPR012337">
    <property type="entry name" value="RNaseH-like_sf"/>
</dbReference>
<dbReference type="EC" id="2.7.7.49" evidence="1"/>
<feature type="region of interest" description="Disordered" evidence="2">
    <location>
        <begin position="355"/>
        <end position="416"/>
    </location>
</feature>
<accession>A0A443S8B8</accession>
<feature type="transmembrane region" description="Helical" evidence="3">
    <location>
        <begin position="1124"/>
        <end position="1141"/>
    </location>
</feature>
<keyword evidence="3" id="KW-1133">Transmembrane helix</keyword>
<evidence type="ECO:0000313" key="6">
    <source>
        <dbReference type="Proteomes" id="UP000288716"/>
    </source>
</evidence>
<dbReference type="InterPro" id="IPR001584">
    <property type="entry name" value="Integrase_cat-core"/>
</dbReference>